<comment type="function">
    <text evidence="2">Could be a virulence factor.</text>
</comment>
<dbReference type="CDD" id="cd09143">
    <property type="entry name" value="PLDc_vPLD1_2_like_bac_2"/>
    <property type="match status" value="1"/>
</dbReference>
<feature type="domain" description="PLD phosphodiesterase" evidence="11">
    <location>
        <begin position="129"/>
        <end position="156"/>
    </location>
</feature>
<dbReference type="CDD" id="cd09140">
    <property type="entry name" value="PLDc_vPLD1_2_like_bac_1"/>
    <property type="match status" value="1"/>
</dbReference>
<evidence type="ECO:0000256" key="6">
    <source>
        <dbReference type="ARBA" id="ARBA00022737"/>
    </source>
</evidence>
<proteinExistence type="predicted"/>
<keyword evidence="5" id="KW-0964">Secreted</keyword>
<dbReference type="InterPro" id="IPR025202">
    <property type="entry name" value="PLD-like_dom"/>
</dbReference>
<dbReference type="GO" id="GO:0009395">
    <property type="term" value="P:phospholipid catabolic process"/>
    <property type="evidence" value="ECO:0007669"/>
    <property type="project" value="TreeGrafter"/>
</dbReference>
<comment type="catalytic activity">
    <reaction evidence="1">
        <text>a 1,2-diacyl-sn-glycero-3-phosphocholine + H2O = a 1,2-diacyl-sn-glycero-3-phosphate + choline + H(+)</text>
        <dbReference type="Rhea" id="RHEA:14445"/>
        <dbReference type="ChEBI" id="CHEBI:15354"/>
        <dbReference type="ChEBI" id="CHEBI:15377"/>
        <dbReference type="ChEBI" id="CHEBI:15378"/>
        <dbReference type="ChEBI" id="CHEBI:57643"/>
        <dbReference type="ChEBI" id="CHEBI:58608"/>
        <dbReference type="EC" id="3.1.4.4"/>
    </reaction>
</comment>
<feature type="region of interest" description="Disordered" evidence="10">
    <location>
        <begin position="441"/>
        <end position="468"/>
    </location>
</feature>
<evidence type="ECO:0000313" key="13">
    <source>
        <dbReference type="Proteomes" id="UP000092839"/>
    </source>
</evidence>
<gene>
    <name evidence="12" type="ORF">LMTR13_12530</name>
</gene>
<feature type="domain" description="PLD phosphodiesterase" evidence="11">
    <location>
        <begin position="346"/>
        <end position="373"/>
    </location>
</feature>
<name>A0A1B1URX1_9BRAD</name>
<protein>
    <recommendedName>
        <fullName evidence="4">Phospholipase D</fullName>
    </recommendedName>
    <alternativeName>
        <fullName evidence="9">Choline phosphatase</fullName>
    </alternativeName>
</protein>
<keyword evidence="13" id="KW-1185">Reference proteome</keyword>
<evidence type="ECO:0000256" key="4">
    <source>
        <dbReference type="ARBA" id="ARBA00018392"/>
    </source>
</evidence>
<evidence type="ECO:0000256" key="2">
    <source>
        <dbReference type="ARBA" id="ARBA00003145"/>
    </source>
</evidence>
<comment type="subcellular location">
    <subcellularLocation>
        <location evidence="3">Secreted</location>
    </subcellularLocation>
</comment>
<dbReference type="GO" id="GO:0004630">
    <property type="term" value="F:phospholipase D activity"/>
    <property type="evidence" value="ECO:0007669"/>
    <property type="project" value="UniProtKB-EC"/>
</dbReference>
<dbReference type="InterPro" id="IPR015679">
    <property type="entry name" value="PLipase_D_fam"/>
</dbReference>
<dbReference type="SUPFAM" id="SSF56024">
    <property type="entry name" value="Phospholipase D/nuclease"/>
    <property type="match status" value="2"/>
</dbReference>
<dbReference type="GO" id="GO:0005576">
    <property type="term" value="C:extracellular region"/>
    <property type="evidence" value="ECO:0007669"/>
    <property type="project" value="UniProtKB-SubCell"/>
</dbReference>
<evidence type="ECO:0000259" key="11">
    <source>
        <dbReference type="PROSITE" id="PS50035"/>
    </source>
</evidence>
<dbReference type="Proteomes" id="UP000092839">
    <property type="component" value="Chromosome"/>
</dbReference>
<accession>A0A1B1URX1</accession>
<sequence>MAKEGRVRVLKPGRNCWRIARADKVAVLIDSSDYYARLEQALRQAKRSILIIGWAFDGRVKLCPDRDDCPPLRDFLRSLVEAKPELEVRILVWSAAVIHAPGDPVPLLLGAPWQNHPRITVRLDRQHPLYASHHQKLVAIDDALVFCGGIDLTIGRWDTAGHHEADPLRVRPDGSAYCPVHDVQMVAAGEAAGVAADVARERWRIATGEFLSAAEHGADLWPPDLVPDFTDIPVAIARTVPAWGDAPAVHEIAALTEDLLSAARHSIYIETQYFAAGNVRRILEKSLAAAVGPEIVVIVRRASPGVLERLVMGSNRDRLIRHLRRIDRHNRLRVFYPVVPGSDKPCELLVHAKVVVVDEDIVRIGSSNLNNRSMGLDTECDLAVEAANDIERRAIRQLRERLLAEHIGVTPTEIAQAVVDRGSLIHGIDACNRNVRGLRPFPETDLDGPTEPITGTGLLDPLPPVELL</sequence>
<evidence type="ECO:0000256" key="5">
    <source>
        <dbReference type="ARBA" id="ARBA00022525"/>
    </source>
</evidence>
<dbReference type="KEGG" id="bic:LMTR13_12530"/>
<evidence type="ECO:0000256" key="7">
    <source>
        <dbReference type="ARBA" id="ARBA00022801"/>
    </source>
</evidence>
<keyword evidence="7" id="KW-0378">Hydrolase</keyword>
<dbReference type="InterPro" id="IPR001736">
    <property type="entry name" value="PLipase_D/transphosphatidylase"/>
</dbReference>
<dbReference type="PROSITE" id="PS50035">
    <property type="entry name" value="PLD"/>
    <property type="match status" value="2"/>
</dbReference>
<dbReference type="EMBL" id="CP016428">
    <property type="protein sequence ID" value="ANW05507.1"/>
    <property type="molecule type" value="Genomic_DNA"/>
</dbReference>
<evidence type="ECO:0000256" key="8">
    <source>
        <dbReference type="ARBA" id="ARBA00023098"/>
    </source>
</evidence>
<evidence type="ECO:0000313" key="12">
    <source>
        <dbReference type="EMBL" id="ANW05507.1"/>
    </source>
</evidence>
<evidence type="ECO:0000256" key="1">
    <source>
        <dbReference type="ARBA" id="ARBA00000798"/>
    </source>
</evidence>
<evidence type="ECO:0000256" key="10">
    <source>
        <dbReference type="SAM" id="MobiDB-lite"/>
    </source>
</evidence>
<dbReference type="Gene3D" id="3.30.870.10">
    <property type="entry name" value="Endonuclease Chain A"/>
    <property type="match status" value="2"/>
</dbReference>
<keyword evidence="8" id="KW-0443">Lipid metabolism</keyword>
<keyword evidence="6" id="KW-0677">Repeat</keyword>
<dbReference type="PANTHER" id="PTHR18896">
    <property type="entry name" value="PHOSPHOLIPASE D"/>
    <property type="match status" value="1"/>
</dbReference>
<evidence type="ECO:0000256" key="3">
    <source>
        <dbReference type="ARBA" id="ARBA00004613"/>
    </source>
</evidence>
<dbReference type="SMART" id="SM00155">
    <property type="entry name" value="PLDc"/>
    <property type="match status" value="2"/>
</dbReference>
<dbReference type="AlphaFoldDB" id="A0A1B1URX1"/>
<dbReference type="STRING" id="1274631.LMTR13_12530"/>
<organism evidence="12 13">
    <name type="scientific">Bradyrhizobium icense</name>
    <dbReference type="NCBI Taxonomy" id="1274631"/>
    <lineage>
        <taxon>Bacteria</taxon>
        <taxon>Pseudomonadati</taxon>
        <taxon>Pseudomonadota</taxon>
        <taxon>Alphaproteobacteria</taxon>
        <taxon>Hyphomicrobiales</taxon>
        <taxon>Nitrobacteraceae</taxon>
        <taxon>Bradyrhizobium</taxon>
    </lineage>
</organism>
<evidence type="ECO:0000256" key="9">
    <source>
        <dbReference type="ARBA" id="ARBA00029594"/>
    </source>
</evidence>
<dbReference type="Pfam" id="PF13091">
    <property type="entry name" value="PLDc_2"/>
    <property type="match status" value="1"/>
</dbReference>
<reference evidence="12 13" key="1">
    <citation type="submission" date="2016-07" db="EMBL/GenBank/DDBJ databases">
        <title>Complete genome sequence of Bradyrhizobium icense LMTR 13T, a potential inoculant strain isolated from lima bean (Phaseolus lunatus) in Peru.</title>
        <authorList>
            <person name="Ormeno-Orrillo E."/>
            <person name="Duran D."/>
            <person name="Rogel M.A."/>
            <person name="Rey L."/>
            <person name="Imperial J."/>
            <person name="Ruiz-Argueso T."/>
            <person name="Martinez-Romero E."/>
        </authorList>
    </citation>
    <scope>NUCLEOTIDE SEQUENCE [LARGE SCALE GENOMIC DNA]</scope>
    <source>
        <strain evidence="12 13">LMTR 13</strain>
    </source>
</reference>
<dbReference type="PANTHER" id="PTHR18896:SF76">
    <property type="entry name" value="PHOSPHOLIPASE"/>
    <property type="match status" value="1"/>
</dbReference>